<dbReference type="InterPro" id="IPR000821">
    <property type="entry name" value="Ala_racemase"/>
</dbReference>
<dbReference type="HAMAP" id="MF_01201">
    <property type="entry name" value="Ala_racemase"/>
    <property type="match status" value="1"/>
</dbReference>
<dbReference type="NCBIfam" id="TIGR00492">
    <property type="entry name" value="alr"/>
    <property type="match status" value="1"/>
</dbReference>
<feature type="binding site" evidence="7 9">
    <location>
        <position position="351"/>
    </location>
    <ligand>
        <name>substrate</name>
    </ligand>
</feature>
<dbReference type="InterPro" id="IPR011079">
    <property type="entry name" value="Ala_racemase_C"/>
</dbReference>
<reference evidence="11 12" key="1">
    <citation type="journal article" date="2011" name="J. Bacteriol.">
        <title>Complete genome sequence of Polymorphum gilvum SL003B-26A1T, a crude oil-degrading bacterium from oil-polluted saline soil.</title>
        <authorList>
            <person name="Li S.G."/>
            <person name="Tang Y.Q."/>
            <person name="Nie Y."/>
            <person name="Cai M."/>
            <person name="Wu X.L."/>
        </authorList>
    </citation>
    <scope>NUCLEOTIDE SEQUENCE [LARGE SCALE GENOMIC DNA]</scope>
    <source>
        <strain evidence="12">LMG 25793 / CGMCC 1.9160 / SL003B-26A1</strain>
    </source>
</reference>
<comment type="similarity">
    <text evidence="3 7">Belongs to the alanine racemase family.</text>
</comment>
<dbReference type="CDD" id="cd00430">
    <property type="entry name" value="PLPDE_III_AR"/>
    <property type="match status" value="1"/>
</dbReference>
<dbReference type="HOGENOM" id="CLU_028393_1_1_5"/>
<evidence type="ECO:0000256" key="3">
    <source>
        <dbReference type="ARBA" id="ARBA00007880"/>
    </source>
</evidence>
<evidence type="ECO:0000256" key="8">
    <source>
        <dbReference type="PIRSR" id="PIRSR600821-50"/>
    </source>
</evidence>
<dbReference type="Gene3D" id="3.20.20.10">
    <property type="entry name" value="Alanine racemase"/>
    <property type="match status" value="1"/>
</dbReference>
<feature type="modified residue" description="N6-(pyridoxal phosphate)lysine" evidence="7 8">
    <location>
        <position position="78"/>
    </location>
</feature>
<dbReference type="Pfam" id="PF00842">
    <property type="entry name" value="Ala_racemase_C"/>
    <property type="match status" value="1"/>
</dbReference>
<dbReference type="AlphaFoldDB" id="F2J1N5"/>
<evidence type="ECO:0000256" key="9">
    <source>
        <dbReference type="PIRSR" id="PIRSR600821-52"/>
    </source>
</evidence>
<dbReference type="SMART" id="SM01005">
    <property type="entry name" value="Ala_racemase_C"/>
    <property type="match status" value="1"/>
</dbReference>
<dbReference type="SUPFAM" id="SSF51419">
    <property type="entry name" value="PLP-binding barrel"/>
    <property type="match status" value="1"/>
</dbReference>
<feature type="binding site" evidence="7 9">
    <location>
        <position position="176"/>
    </location>
    <ligand>
        <name>substrate</name>
    </ligand>
</feature>
<dbReference type="UniPathway" id="UPA00042">
    <property type="reaction ID" value="UER00497"/>
</dbReference>
<evidence type="ECO:0000256" key="2">
    <source>
        <dbReference type="ARBA" id="ARBA00001933"/>
    </source>
</evidence>
<dbReference type="STRING" id="991905.SL003B_2411"/>
<evidence type="ECO:0000313" key="12">
    <source>
        <dbReference type="Proteomes" id="UP000008130"/>
    </source>
</evidence>
<gene>
    <name evidence="11" type="ordered locus">SL003B_2411</name>
</gene>
<dbReference type="GO" id="GO:0030170">
    <property type="term" value="F:pyridoxal phosphate binding"/>
    <property type="evidence" value="ECO:0007669"/>
    <property type="project" value="UniProtKB-UniRule"/>
</dbReference>
<proteinExistence type="inferred from homology"/>
<dbReference type="EMBL" id="CP002568">
    <property type="protein sequence ID" value="ADZ70836.1"/>
    <property type="molecule type" value="Genomic_DNA"/>
</dbReference>
<comment type="function">
    <text evidence="7">Catalyzes the interconversion of L-alanine and D-alanine. May also act on other amino acids.</text>
</comment>
<feature type="active site" description="Proton acceptor; specific for L-alanine" evidence="7">
    <location>
        <position position="298"/>
    </location>
</feature>
<dbReference type="InterPro" id="IPR020622">
    <property type="entry name" value="Ala_racemase_pyridoxalP-BS"/>
</dbReference>
<dbReference type="Gene3D" id="2.40.37.10">
    <property type="entry name" value="Lyase, Ornithine Decarboxylase, Chain A, domain 1"/>
    <property type="match status" value="1"/>
</dbReference>
<dbReference type="GO" id="GO:0030632">
    <property type="term" value="P:D-alanine biosynthetic process"/>
    <property type="evidence" value="ECO:0007669"/>
    <property type="project" value="UniProtKB-UniRule"/>
</dbReference>
<dbReference type="Pfam" id="PF01168">
    <property type="entry name" value="Ala_racemase_N"/>
    <property type="match status" value="1"/>
</dbReference>
<dbReference type="GO" id="GO:0008784">
    <property type="term" value="F:alanine racemase activity"/>
    <property type="evidence" value="ECO:0007669"/>
    <property type="project" value="UniProtKB-UniRule"/>
</dbReference>
<dbReference type="PROSITE" id="PS00395">
    <property type="entry name" value="ALANINE_RACEMASE"/>
    <property type="match status" value="1"/>
</dbReference>
<evidence type="ECO:0000313" key="11">
    <source>
        <dbReference type="EMBL" id="ADZ70836.1"/>
    </source>
</evidence>
<dbReference type="PANTHER" id="PTHR30511">
    <property type="entry name" value="ALANINE RACEMASE"/>
    <property type="match status" value="1"/>
</dbReference>
<name>F2J1N5_POLGS</name>
<keyword evidence="6 7" id="KW-0413">Isomerase</keyword>
<organism evidence="11 12">
    <name type="scientific">Polymorphum gilvum (strain LMG 25793 / CGMCC 1.9160 / SL003B-26A1)</name>
    <dbReference type="NCBI Taxonomy" id="991905"/>
    <lineage>
        <taxon>Bacteria</taxon>
        <taxon>Pseudomonadati</taxon>
        <taxon>Pseudomonadota</taxon>
        <taxon>Alphaproteobacteria</taxon>
        <taxon>Rhodobacterales</taxon>
        <taxon>Paracoccaceae</taxon>
        <taxon>Polymorphum</taxon>
    </lineage>
</organism>
<evidence type="ECO:0000256" key="4">
    <source>
        <dbReference type="ARBA" id="ARBA00013089"/>
    </source>
</evidence>
<keyword evidence="5 7" id="KW-0663">Pyridoxal phosphate</keyword>
<dbReference type="InterPro" id="IPR009006">
    <property type="entry name" value="Ala_racemase/Decarboxylase_C"/>
</dbReference>
<evidence type="ECO:0000256" key="5">
    <source>
        <dbReference type="ARBA" id="ARBA00022898"/>
    </source>
</evidence>
<dbReference type="PATRIC" id="fig|991905.3.peg.2471"/>
<feature type="domain" description="Alanine racemase C-terminal" evidence="10">
    <location>
        <begin position="277"/>
        <end position="408"/>
    </location>
</feature>
<evidence type="ECO:0000256" key="6">
    <source>
        <dbReference type="ARBA" id="ARBA00023235"/>
    </source>
</evidence>
<comment type="pathway">
    <text evidence="7">Amino-acid biosynthesis; D-alanine biosynthesis; D-alanine from L-alanine: step 1/1.</text>
</comment>
<dbReference type="Proteomes" id="UP000008130">
    <property type="component" value="Chromosome"/>
</dbReference>
<evidence type="ECO:0000256" key="7">
    <source>
        <dbReference type="HAMAP-Rule" id="MF_01201"/>
    </source>
</evidence>
<dbReference type="PRINTS" id="PR00992">
    <property type="entry name" value="ALARACEMASE"/>
</dbReference>
<evidence type="ECO:0000259" key="10">
    <source>
        <dbReference type="SMART" id="SM01005"/>
    </source>
</evidence>
<dbReference type="KEGG" id="pgv:SL003B_2411"/>
<dbReference type="InterPro" id="IPR001608">
    <property type="entry name" value="Ala_racemase_N"/>
</dbReference>
<dbReference type="InterPro" id="IPR029066">
    <property type="entry name" value="PLP-binding_barrel"/>
</dbReference>
<dbReference type="EC" id="5.1.1.1" evidence="4 7"/>
<keyword evidence="12" id="KW-1185">Reference proteome</keyword>
<dbReference type="SUPFAM" id="SSF50621">
    <property type="entry name" value="Alanine racemase C-terminal domain-like"/>
    <property type="match status" value="1"/>
</dbReference>
<dbReference type="eggNOG" id="COG0787">
    <property type="taxonomic scope" value="Bacteria"/>
</dbReference>
<protein>
    <recommendedName>
        <fullName evidence="4 7">Alanine racemase</fullName>
        <ecNumber evidence="4 7">5.1.1.1</ecNumber>
    </recommendedName>
</protein>
<comment type="cofactor">
    <cofactor evidence="2 7 8">
        <name>pyridoxal 5'-phosphate</name>
        <dbReference type="ChEBI" id="CHEBI:597326"/>
    </cofactor>
</comment>
<evidence type="ECO:0000256" key="1">
    <source>
        <dbReference type="ARBA" id="ARBA00000316"/>
    </source>
</evidence>
<accession>F2J1N5</accession>
<comment type="catalytic activity">
    <reaction evidence="1 7">
        <text>L-alanine = D-alanine</text>
        <dbReference type="Rhea" id="RHEA:20249"/>
        <dbReference type="ChEBI" id="CHEBI:57416"/>
        <dbReference type="ChEBI" id="CHEBI:57972"/>
        <dbReference type="EC" id="5.1.1.1"/>
    </reaction>
</comment>
<dbReference type="PANTHER" id="PTHR30511:SF0">
    <property type="entry name" value="ALANINE RACEMASE, CATABOLIC-RELATED"/>
    <property type="match status" value="1"/>
</dbReference>
<sequence>MSRPQRLRIGYDWICLATARDSPRFRTNAGAWVLPMSSVSPEALAGGVLTVDTAAIADNWRALAGQLGPGARCAATVKADAYGCGIPATVRALAASGCDTFFVALPAEGIAVREAAPGATIYVLDGLFPGTAPAYAEARLRPVLGSLPELEEWALFCRSRKVRLEAAVHVDTGMNRLGLTEQEAERLAGDRDLLDSFALALVISHLACGAEPGHPLNRQQLERFRTLSGHFPDAVRSLANSAGIFLGADYHFDLVRPGIALYGGKALDSFDNPMRPVARVEARILQLRTVRAGEGVGYGLAQTVRRDTRLAVVAAGYADGLLRRAGGSDDRPGGHGWIVGHRVPVFGRISMDMQALDVTDVPAALLRRGAMVELIGPHVAASELAAVADTIDYEYLTALGRRFHRRYAPLAEVAG</sequence>
<feature type="active site" description="Proton acceptor; specific for D-alanine" evidence="7">
    <location>
        <position position="78"/>
    </location>
</feature>
<dbReference type="GO" id="GO:0005829">
    <property type="term" value="C:cytosol"/>
    <property type="evidence" value="ECO:0007669"/>
    <property type="project" value="TreeGrafter"/>
</dbReference>